<dbReference type="OrthoDB" id="10064161at2759"/>
<gene>
    <name evidence="2" type="ORF">OCBIM_22004835mg</name>
</gene>
<proteinExistence type="predicted"/>
<dbReference type="InterPro" id="IPR004875">
    <property type="entry name" value="DDE_SF_endonuclease_dom"/>
</dbReference>
<organism evidence="2">
    <name type="scientific">Octopus bimaculoides</name>
    <name type="common">California two-spotted octopus</name>
    <dbReference type="NCBI Taxonomy" id="37653"/>
    <lineage>
        <taxon>Eukaryota</taxon>
        <taxon>Metazoa</taxon>
        <taxon>Spiralia</taxon>
        <taxon>Lophotrochozoa</taxon>
        <taxon>Mollusca</taxon>
        <taxon>Cephalopoda</taxon>
        <taxon>Coleoidea</taxon>
        <taxon>Octopodiformes</taxon>
        <taxon>Octopoda</taxon>
        <taxon>Incirrata</taxon>
        <taxon>Octopodidae</taxon>
        <taxon>Octopus</taxon>
    </lineage>
</organism>
<dbReference type="Pfam" id="PF03184">
    <property type="entry name" value="DDE_1"/>
    <property type="match status" value="1"/>
</dbReference>
<reference evidence="2" key="1">
    <citation type="submission" date="2015-07" db="EMBL/GenBank/DDBJ databases">
        <title>MeaNS - Measles Nucleotide Surveillance Program.</title>
        <authorList>
            <person name="Tran T."/>
            <person name="Druce J."/>
        </authorList>
    </citation>
    <scope>NUCLEOTIDE SEQUENCE</scope>
    <source>
        <strain evidence="2">UCB-OBI-ISO-001</strain>
        <tissue evidence="2">Gonad</tissue>
    </source>
</reference>
<evidence type="ECO:0000259" key="1">
    <source>
        <dbReference type="Pfam" id="PF03184"/>
    </source>
</evidence>
<dbReference type="EMBL" id="KQ417209">
    <property type="protein sequence ID" value="KOF93244.1"/>
    <property type="molecule type" value="Genomic_DNA"/>
</dbReference>
<dbReference type="GO" id="GO:0003676">
    <property type="term" value="F:nucleic acid binding"/>
    <property type="evidence" value="ECO:0007669"/>
    <property type="project" value="InterPro"/>
</dbReference>
<dbReference type="AlphaFoldDB" id="A0A0L8HVM5"/>
<sequence>MEFMMLLVKDNADGHSLYLYHQGVQVEFVSVSTTSFIKPMDQGVICAFKTLYAQNSLQHLVDIIDSDENFKLKEDEKGNPHRMLEAGMPECVQDYESFSPEDIQHETVNDTVKLAMEEVNDMLELTKSASKVEAEASDPEEEEDVVGLAIKHLSDLLRTAKKLQGKAETGDPYMVRSLQFENVIDAAMQTYKTLFTTLKKRRHQLPMTMFLMLTKKALHEDTTSPKTSQEGMSPEEL</sequence>
<name>A0A0L8HVM5_OCTBM</name>
<evidence type="ECO:0000313" key="2">
    <source>
        <dbReference type="EMBL" id="KOF93244.1"/>
    </source>
</evidence>
<protein>
    <recommendedName>
        <fullName evidence="1">DDE-1 domain-containing protein</fullName>
    </recommendedName>
</protein>
<feature type="domain" description="DDE-1" evidence="1">
    <location>
        <begin position="5"/>
        <end position="70"/>
    </location>
</feature>
<accession>A0A0L8HVM5</accession>